<proteinExistence type="predicted"/>
<comment type="caution">
    <text evidence="1">The sequence shown here is derived from an EMBL/GenBank/DDBJ whole genome shotgun (WGS) entry which is preliminary data.</text>
</comment>
<evidence type="ECO:0000313" key="1">
    <source>
        <dbReference type="EMBL" id="KAF4973466.1"/>
    </source>
</evidence>
<feature type="non-terminal residue" evidence="1">
    <location>
        <position position="1"/>
    </location>
</feature>
<dbReference type="AlphaFoldDB" id="A0A8H4UBZ5"/>
<reference evidence="1" key="1">
    <citation type="journal article" date="2020" name="BMC Genomics">
        <title>Correction to: Identification and distribution of gene clusters required for synthesis of sphingolipid metabolism inhibitors in diverse species of the filamentous fungus Fusarium.</title>
        <authorList>
            <person name="Kim H.S."/>
            <person name="Lohmar J.M."/>
            <person name="Busman M."/>
            <person name="Brown D.W."/>
            <person name="Naumann T.A."/>
            <person name="Divon H.H."/>
            <person name="Lysoe E."/>
            <person name="Uhlig S."/>
            <person name="Proctor R.H."/>
        </authorList>
    </citation>
    <scope>NUCLEOTIDE SEQUENCE</scope>
    <source>
        <strain evidence="1">NRRL 20472</strain>
    </source>
</reference>
<evidence type="ECO:0000313" key="2">
    <source>
        <dbReference type="Proteomes" id="UP000622797"/>
    </source>
</evidence>
<protein>
    <submittedName>
        <fullName evidence="1">Uncharacterized protein</fullName>
    </submittedName>
</protein>
<keyword evidence="2" id="KW-1185">Reference proteome</keyword>
<organism evidence="1 2">
    <name type="scientific">Fusarium sarcochroum</name>
    <dbReference type="NCBI Taxonomy" id="1208366"/>
    <lineage>
        <taxon>Eukaryota</taxon>
        <taxon>Fungi</taxon>
        <taxon>Dikarya</taxon>
        <taxon>Ascomycota</taxon>
        <taxon>Pezizomycotina</taxon>
        <taxon>Sordariomycetes</taxon>
        <taxon>Hypocreomycetidae</taxon>
        <taxon>Hypocreales</taxon>
        <taxon>Nectriaceae</taxon>
        <taxon>Fusarium</taxon>
        <taxon>Fusarium lateritium species complex</taxon>
    </lineage>
</organism>
<dbReference type="EMBL" id="JABEXW010000018">
    <property type="protein sequence ID" value="KAF4973466.1"/>
    <property type="molecule type" value="Genomic_DNA"/>
</dbReference>
<reference evidence="1" key="2">
    <citation type="submission" date="2020-05" db="EMBL/GenBank/DDBJ databases">
        <authorList>
            <person name="Kim H.-S."/>
            <person name="Proctor R.H."/>
            <person name="Brown D.W."/>
        </authorList>
    </citation>
    <scope>NUCLEOTIDE SEQUENCE</scope>
    <source>
        <strain evidence="1">NRRL 20472</strain>
    </source>
</reference>
<accession>A0A8H4UBZ5</accession>
<name>A0A8H4UBZ5_9HYPO</name>
<sequence>GEDDAKAMIMADANLAKQRAAGSNSSMVHDIGRMEVMSFAEIVKEFDKSRPEQLTLAGPNVTGEAFSKLFDDALEEWDTDFGDVNKTELLDQNFPESHVHIGHFTEDLPVSK</sequence>
<dbReference type="Proteomes" id="UP000622797">
    <property type="component" value="Unassembled WGS sequence"/>
</dbReference>
<gene>
    <name evidence="1" type="ORF">FSARC_234</name>
</gene>